<dbReference type="EMBL" id="JBJKFK010000577">
    <property type="protein sequence ID" value="KAL3316230.1"/>
    <property type="molecule type" value="Genomic_DNA"/>
</dbReference>
<feature type="region of interest" description="Disordered" evidence="2">
    <location>
        <begin position="531"/>
        <end position="577"/>
    </location>
</feature>
<dbReference type="PROSITE" id="PS50102">
    <property type="entry name" value="RRM"/>
    <property type="match status" value="1"/>
</dbReference>
<dbReference type="SUPFAM" id="SSF54928">
    <property type="entry name" value="RNA-binding domain, RBD"/>
    <property type="match status" value="4"/>
</dbReference>
<sequence length="577" mass="64398">MDGMLLLSLLLKRPATEFEQNQTFSRKRFRLMMTTEQPIVPGNNEEPRPTTNGEIESLVLHLRRLPPDVCEAEVASLAVPFGGLNNMVLSKKNGQALIEMPSLEAAKMMLRFYSQVAPPFLRSPHVAVQFSRYQNLSTNGGSTQLYAAINQANEAALASTEAGPRSVLRVVVECYPHQLQLSHVLFHQLFSRFGVIKRIIAFMGKRGAGSPHVILQPQALIEFENPVSAHVAKIQMHQSVFSHFGGQLLVDFSRQSHLEVRHENTLCRDYTTKPMTDVELLGLGIAAIPADLQATFHHPHQGILPLMSQHTIPPNNANDRYILPGNASPVLIVSQLNAEKVTPDALFNLFGVYGDVLRVKVMFSKRDTALVQFVDASQAVLALENLNGCPLFGHTLQCNFSRHLHIKMPPPSTAAEDCATTKDYSDCGLNRFRRVRNNAVFAPSPVLHVSGINGQCTEEEIIDAFKEDKCEPLQGKLLQKEERRMVLLQFPSLDAAITALVTMHNKQIPCQQNPSSLHRIRVCFSRIQLPPLPSDASQDKSIENHEHEEPQQIQPAEEKQEEKTTVEAEVNKEEKDL</sequence>
<protein>
    <submittedName>
        <fullName evidence="4">Polypyrimidine tract-binding protein 1</fullName>
    </submittedName>
</protein>
<dbReference type="CDD" id="cd12423">
    <property type="entry name" value="RRM3_PTBP1_like"/>
    <property type="match status" value="1"/>
</dbReference>
<dbReference type="InterPro" id="IPR035979">
    <property type="entry name" value="RBD_domain_sf"/>
</dbReference>
<accession>A0ABD2Q9J1</accession>
<feature type="compositionally biased region" description="Basic and acidic residues" evidence="2">
    <location>
        <begin position="537"/>
        <end position="577"/>
    </location>
</feature>
<evidence type="ECO:0000256" key="2">
    <source>
        <dbReference type="SAM" id="MobiDB-lite"/>
    </source>
</evidence>
<dbReference type="Gene3D" id="3.30.70.330">
    <property type="match status" value="4"/>
</dbReference>
<proteinExistence type="predicted"/>
<evidence type="ECO:0000256" key="1">
    <source>
        <dbReference type="PROSITE-ProRule" id="PRU00176"/>
    </source>
</evidence>
<evidence type="ECO:0000313" key="5">
    <source>
        <dbReference type="Proteomes" id="UP001626550"/>
    </source>
</evidence>
<dbReference type="GO" id="GO:0003723">
    <property type="term" value="F:RNA binding"/>
    <property type="evidence" value="ECO:0007669"/>
    <property type="project" value="UniProtKB-UniRule"/>
</dbReference>
<reference evidence="4 5" key="1">
    <citation type="submission" date="2024-11" db="EMBL/GenBank/DDBJ databases">
        <title>Adaptive evolution of stress response genes in parasites aligns with host niche diversity.</title>
        <authorList>
            <person name="Hahn C."/>
            <person name="Resl P."/>
        </authorList>
    </citation>
    <scope>NUCLEOTIDE SEQUENCE [LARGE SCALE GENOMIC DNA]</scope>
    <source>
        <strain evidence="4">EGGRZ-B1_66</strain>
        <tissue evidence="4">Body</tissue>
    </source>
</reference>
<dbReference type="InterPro" id="IPR000504">
    <property type="entry name" value="RRM_dom"/>
</dbReference>
<comment type="caution">
    <text evidence="4">The sequence shown here is derived from an EMBL/GenBank/DDBJ whole genome shotgun (WGS) entry which is preliminary data.</text>
</comment>
<organism evidence="4 5">
    <name type="scientific">Cichlidogyrus casuarinus</name>
    <dbReference type="NCBI Taxonomy" id="1844966"/>
    <lineage>
        <taxon>Eukaryota</taxon>
        <taxon>Metazoa</taxon>
        <taxon>Spiralia</taxon>
        <taxon>Lophotrochozoa</taxon>
        <taxon>Platyhelminthes</taxon>
        <taxon>Monogenea</taxon>
        <taxon>Monopisthocotylea</taxon>
        <taxon>Dactylogyridea</taxon>
        <taxon>Ancyrocephalidae</taxon>
        <taxon>Cichlidogyrus</taxon>
    </lineage>
</organism>
<keyword evidence="1" id="KW-0694">RNA-binding</keyword>
<evidence type="ECO:0000259" key="3">
    <source>
        <dbReference type="PROSITE" id="PS50102"/>
    </source>
</evidence>
<dbReference type="CDD" id="cd12421">
    <property type="entry name" value="RRM1_PTBP1_hnRNPL_like"/>
    <property type="match status" value="1"/>
</dbReference>
<evidence type="ECO:0000313" key="4">
    <source>
        <dbReference type="EMBL" id="KAL3316230.1"/>
    </source>
</evidence>
<dbReference type="SMART" id="SM00360">
    <property type="entry name" value="RRM"/>
    <property type="match status" value="3"/>
</dbReference>
<feature type="domain" description="RRM" evidence="3">
    <location>
        <begin position="329"/>
        <end position="403"/>
    </location>
</feature>
<dbReference type="Pfam" id="PF13893">
    <property type="entry name" value="RRM_5"/>
    <property type="match status" value="1"/>
</dbReference>
<name>A0ABD2Q9J1_9PLAT</name>
<dbReference type="InterPro" id="IPR012677">
    <property type="entry name" value="Nucleotide-bd_a/b_plait_sf"/>
</dbReference>
<dbReference type="PANTHER" id="PTHR15592">
    <property type="entry name" value="MATRIN 3/NUCLEAR PROTEIN 220-RELATED"/>
    <property type="match status" value="1"/>
</dbReference>
<keyword evidence="5" id="KW-1185">Reference proteome</keyword>
<gene>
    <name evidence="4" type="primary">PTBP1</name>
    <name evidence="4" type="ORF">Ciccas_005124</name>
</gene>
<dbReference type="Proteomes" id="UP001626550">
    <property type="component" value="Unassembled WGS sequence"/>
</dbReference>
<dbReference type="AlphaFoldDB" id="A0ABD2Q9J1"/>